<proteinExistence type="predicted"/>
<comment type="caution">
    <text evidence="1">The sequence shown here is derived from an EMBL/GenBank/DDBJ whole genome shotgun (WGS) entry which is preliminary data.</text>
</comment>
<evidence type="ECO:0000313" key="1">
    <source>
        <dbReference type="EMBL" id="MPC13083.1"/>
    </source>
</evidence>
<evidence type="ECO:0000313" key="2">
    <source>
        <dbReference type="Proteomes" id="UP000324222"/>
    </source>
</evidence>
<organism evidence="1 2">
    <name type="scientific">Portunus trituberculatus</name>
    <name type="common">Swimming crab</name>
    <name type="synonym">Neptunus trituberculatus</name>
    <dbReference type="NCBI Taxonomy" id="210409"/>
    <lineage>
        <taxon>Eukaryota</taxon>
        <taxon>Metazoa</taxon>
        <taxon>Ecdysozoa</taxon>
        <taxon>Arthropoda</taxon>
        <taxon>Crustacea</taxon>
        <taxon>Multicrustacea</taxon>
        <taxon>Malacostraca</taxon>
        <taxon>Eumalacostraca</taxon>
        <taxon>Eucarida</taxon>
        <taxon>Decapoda</taxon>
        <taxon>Pleocyemata</taxon>
        <taxon>Brachyura</taxon>
        <taxon>Eubrachyura</taxon>
        <taxon>Portunoidea</taxon>
        <taxon>Portunidae</taxon>
        <taxon>Portuninae</taxon>
        <taxon>Portunus</taxon>
    </lineage>
</organism>
<dbReference type="AlphaFoldDB" id="A0A5B7D043"/>
<dbReference type="Proteomes" id="UP000324222">
    <property type="component" value="Unassembled WGS sequence"/>
</dbReference>
<reference evidence="1 2" key="1">
    <citation type="submission" date="2019-05" db="EMBL/GenBank/DDBJ databases">
        <title>Another draft genome of Portunus trituberculatus and its Hox gene families provides insights of decapod evolution.</title>
        <authorList>
            <person name="Jeong J.-H."/>
            <person name="Song I."/>
            <person name="Kim S."/>
            <person name="Choi T."/>
            <person name="Kim D."/>
            <person name="Ryu S."/>
            <person name="Kim W."/>
        </authorList>
    </citation>
    <scope>NUCLEOTIDE SEQUENCE [LARGE SCALE GENOMIC DNA]</scope>
    <source>
        <tissue evidence="1">Muscle</tissue>
    </source>
</reference>
<protein>
    <submittedName>
        <fullName evidence="1">Uncharacterized protein</fullName>
    </submittedName>
</protein>
<keyword evidence="2" id="KW-1185">Reference proteome</keyword>
<gene>
    <name evidence="1" type="ORF">E2C01_005803</name>
</gene>
<sequence>MKEQGMQSAYLKARLVIPPGRQALQCSPHSRAKTQSFDGSFSLGLWLTQHLTTPTTPYTPSPYTM</sequence>
<dbReference type="EMBL" id="VSRR010000256">
    <property type="protein sequence ID" value="MPC13083.1"/>
    <property type="molecule type" value="Genomic_DNA"/>
</dbReference>
<name>A0A5B7D043_PORTR</name>
<accession>A0A5B7D043</accession>